<evidence type="ECO:0000256" key="2">
    <source>
        <dbReference type="ARBA" id="ARBA00022679"/>
    </source>
</evidence>
<dbReference type="InterPro" id="IPR000719">
    <property type="entry name" value="Prot_kinase_dom"/>
</dbReference>
<comment type="similarity">
    <text evidence="7">Belongs to the protein kinase superfamily.</text>
</comment>
<comment type="caution">
    <text evidence="10">The sequence shown here is derived from an EMBL/GenBank/DDBJ whole genome shotgun (WGS) entry which is preliminary data.</text>
</comment>
<dbReference type="OrthoDB" id="4062651at2759"/>
<protein>
    <recommendedName>
        <fullName evidence="9">Protein kinase domain-containing protein</fullName>
    </recommendedName>
</protein>
<dbReference type="GO" id="GO:0005524">
    <property type="term" value="F:ATP binding"/>
    <property type="evidence" value="ECO:0007669"/>
    <property type="project" value="UniProtKB-UniRule"/>
</dbReference>
<evidence type="ECO:0000256" key="3">
    <source>
        <dbReference type="ARBA" id="ARBA00022741"/>
    </source>
</evidence>
<keyword evidence="1 7" id="KW-0723">Serine/threonine-protein kinase</keyword>
<dbReference type="PROSITE" id="PS00107">
    <property type="entry name" value="PROTEIN_KINASE_ATP"/>
    <property type="match status" value="1"/>
</dbReference>
<dbReference type="FunFam" id="3.30.200.20:FF:000039">
    <property type="entry name" value="receptor-like protein kinase FERONIA"/>
    <property type="match status" value="1"/>
</dbReference>
<dbReference type="Pfam" id="PF07714">
    <property type="entry name" value="PK_Tyr_Ser-Thr"/>
    <property type="match status" value="1"/>
</dbReference>
<dbReference type="PANTHER" id="PTHR27003">
    <property type="entry name" value="OS07G0166700 PROTEIN"/>
    <property type="match status" value="1"/>
</dbReference>
<evidence type="ECO:0000256" key="6">
    <source>
        <dbReference type="PROSITE-ProRule" id="PRU10141"/>
    </source>
</evidence>
<keyword evidence="2" id="KW-0808">Transferase</keyword>
<evidence type="ECO:0000256" key="4">
    <source>
        <dbReference type="ARBA" id="ARBA00022777"/>
    </source>
</evidence>
<dbReference type="CDD" id="cd14066">
    <property type="entry name" value="STKc_IRAK"/>
    <property type="match status" value="1"/>
</dbReference>
<dbReference type="PROSITE" id="PS50011">
    <property type="entry name" value="PROTEIN_KINASE_DOM"/>
    <property type="match status" value="1"/>
</dbReference>
<dbReference type="EMBL" id="AWUE01010785">
    <property type="protein sequence ID" value="OMP11307.1"/>
    <property type="molecule type" value="Genomic_DNA"/>
</dbReference>
<dbReference type="STRING" id="93759.A0A1R3KW97"/>
<dbReference type="GO" id="GO:0009506">
    <property type="term" value="C:plasmodesma"/>
    <property type="evidence" value="ECO:0007669"/>
    <property type="project" value="TreeGrafter"/>
</dbReference>
<feature type="region of interest" description="Disordered" evidence="8">
    <location>
        <begin position="1"/>
        <end position="43"/>
    </location>
</feature>
<dbReference type="InterPro" id="IPR008271">
    <property type="entry name" value="Ser/Thr_kinase_AS"/>
</dbReference>
<evidence type="ECO:0000256" key="7">
    <source>
        <dbReference type="RuleBase" id="RU000304"/>
    </source>
</evidence>
<evidence type="ECO:0000256" key="5">
    <source>
        <dbReference type="ARBA" id="ARBA00022840"/>
    </source>
</evidence>
<evidence type="ECO:0000256" key="1">
    <source>
        <dbReference type="ARBA" id="ARBA00022527"/>
    </source>
</evidence>
<dbReference type="PANTHER" id="PTHR27003:SF378">
    <property type="entry name" value="RECEPTOR-LIKE PROTEIN KINASE FERONIA"/>
    <property type="match status" value="1"/>
</dbReference>
<keyword evidence="11" id="KW-1185">Reference proteome</keyword>
<name>A0A1R3KW97_9ROSI</name>
<evidence type="ECO:0000256" key="8">
    <source>
        <dbReference type="SAM" id="MobiDB-lite"/>
    </source>
</evidence>
<dbReference type="GO" id="GO:0004674">
    <property type="term" value="F:protein serine/threonine kinase activity"/>
    <property type="evidence" value="ECO:0007669"/>
    <property type="project" value="UniProtKB-KW"/>
</dbReference>
<dbReference type="InterPro" id="IPR011009">
    <property type="entry name" value="Kinase-like_dom_sf"/>
</dbReference>
<dbReference type="AlphaFoldDB" id="A0A1R3KW97"/>
<reference evidence="11" key="1">
    <citation type="submission" date="2013-09" db="EMBL/GenBank/DDBJ databases">
        <title>Corchorus olitorius genome sequencing.</title>
        <authorList>
            <person name="Alam M."/>
            <person name="Haque M.S."/>
            <person name="Islam M.S."/>
            <person name="Emdad E.M."/>
            <person name="Islam M.M."/>
            <person name="Ahmed B."/>
            <person name="Halim A."/>
            <person name="Hossen Q.M.M."/>
            <person name="Hossain M.Z."/>
            <person name="Ahmed R."/>
            <person name="Khan M.M."/>
            <person name="Islam R."/>
            <person name="Rashid M.M."/>
            <person name="Khan S.A."/>
            <person name="Rahman M.S."/>
            <person name="Alam M."/>
            <person name="Yahiya A.S."/>
            <person name="Khan M.S."/>
            <person name="Azam M.S."/>
            <person name="Haque T."/>
            <person name="Lashkar M.Z.H."/>
            <person name="Akhand A.I."/>
            <person name="Morshed G."/>
            <person name="Roy S."/>
            <person name="Uddin K.S."/>
            <person name="Rabeya T."/>
            <person name="Hossain A.S."/>
            <person name="Chowdhury A."/>
            <person name="Snigdha A.R."/>
            <person name="Mortoza M.S."/>
            <person name="Matin S.A."/>
            <person name="Hoque S.M.E."/>
            <person name="Islam M.K."/>
            <person name="Roy D.K."/>
            <person name="Haider R."/>
            <person name="Moosa M.M."/>
            <person name="Elias S.M."/>
            <person name="Hasan A.M."/>
            <person name="Jahan S."/>
            <person name="Shafiuddin M."/>
            <person name="Mahmood N."/>
            <person name="Shommy N.S."/>
        </authorList>
    </citation>
    <scope>NUCLEOTIDE SEQUENCE [LARGE SCALE GENOMIC DNA]</scope>
    <source>
        <strain evidence="11">cv. O-4</strain>
    </source>
</reference>
<dbReference type="InterPro" id="IPR017441">
    <property type="entry name" value="Protein_kinase_ATP_BS"/>
</dbReference>
<dbReference type="InterPro" id="IPR045272">
    <property type="entry name" value="ANXUR1/2-like"/>
</dbReference>
<organism evidence="10 11">
    <name type="scientific">Corchorus olitorius</name>
    <dbReference type="NCBI Taxonomy" id="93759"/>
    <lineage>
        <taxon>Eukaryota</taxon>
        <taxon>Viridiplantae</taxon>
        <taxon>Streptophyta</taxon>
        <taxon>Embryophyta</taxon>
        <taxon>Tracheophyta</taxon>
        <taxon>Spermatophyta</taxon>
        <taxon>Magnoliopsida</taxon>
        <taxon>eudicotyledons</taxon>
        <taxon>Gunneridae</taxon>
        <taxon>Pentapetalae</taxon>
        <taxon>rosids</taxon>
        <taxon>malvids</taxon>
        <taxon>Malvales</taxon>
        <taxon>Malvaceae</taxon>
        <taxon>Grewioideae</taxon>
        <taxon>Apeibeae</taxon>
        <taxon>Corchorus</taxon>
    </lineage>
</organism>
<dbReference type="Proteomes" id="UP000187203">
    <property type="component" value="Unassembled WGS sequence"/>
</dbReference>
<dbReference type="Gene3D" id="3.30.200.20">
    <property type="entry name" value="Phosphorylase Kinase, domain 1"/>
    <property type="match status" value="1"/>
</dbReference>
<feature type="binding site" evidence="6">
    <location>
        <position position="95"/>
    </location>
    <ligand>
        <name>ATP</name>
        <dbReference type="ChEBI" id="CHEBI:30616"/>
    </ligand>
</feature>
<sequence length="423" mass="46997">MGEPSRSLSSFFKVFTKTSGNRKSKKSEGNEKHSRIIPNPPALPDGIQRQFSLAEIRAATNNFDQDLIIGEGGFGCVYKGVIDDGIGNLTNIAVKRMKPNSDSGQGCKEFQTEVLFLCQLRHQNLVSLIGFCCDKGEIILVYEYVRNGTLRDHLYGAGGHDPLPWKQRLEICISAARGLHHLHNGLKKYGVIHRDIKSSNFLLDQHWVCKISDFGLSKIRSLDKKKALERIDSLVKGTWGYLDPEYARGQGLTEKSDVYSFGIVLFEVLCARKALDLKLNEGQVNLAHWARSCATKGTIHEIVDPYLRGGIAPECFKIFVGIALSCISDLRNNRPDIGEVEATLELALELQIEADSEMERIHPHGHGECRYEDVIFSSSAFDIPDNYRADSSGSNGSSEVAFSFNSDAISDINVSQVFQQLVN</sequence>
<evidence type="ECO:0000313" key="11">
    <source>
        <dbReference type="Proteomes" id="UP000187203"/>
    </source>
</evidence>
<keyword evidence="4" id="KW-0418">Kinase</keyword>
<dbReference type="SMART" id="SM00220">
    <property type="entry name" value="S_TKc"/>
    <property type="match status" value="1"/>
</dbReference>
<evidence type="ECO:0000259" key="9">
    <source>
        <dbReference type="PROSITE" id="PS50011"/>
    </source>
</evidence>
<feature type="compositionally biased region" description="Polar residues" evidence="8">
    <location>
        <begin position="1"/>
        <end position="19"/>
    </location>
</feature>
<dbReference type="InterPro" id="IPR001245">
    <property type="entry name" value="Ser-Thr/Tyr_kinase_cat_dom"/>
</dbReference>
<dbReference type="GO" id="GO:0004714">
    <property type="term" value="F:transmembrane receptor protein tyrosine kinase activity"/>
    <property type="evidence" value="ECO:0007669"/>
    <property type="project" value="InterPro"/>
</dbReference>
<dbReference type="SUPFAM" id="SSF56112">
    <property type="entry name" value="Protein kinase-like (PK-like)"/>
    <property type="match status" value="1"/>
</dbReference>
<keyword evidence="5 6" id="KW-0067">ATP-binding</keyword>
<evidence type="ECO:0000313" key="10">
    <source>
        <dbReference type="EMBL" id="OMP11307.1"/>
    </source>
</evidence>
<accession>A0A1R3KW97</accession>
<gene>
    <name evidence="10" type="ORF">COLO4_03898</name>
</gene>
<keyword evidence="3 6" id="KW-0547">Nucleotide-binding</keyword>
<proteinExistence type="inferred from homology"/>
<dbReference type="GO" id="GO:0005886">
    <property type="term" value="C:plasma membrane"/>
    <property type="evidence" value="ECO:0007669"/>
    <property type="project" value="TreeGrafter"/>
</dbReference>
<dbReference type="Gene3D" id="1.10.510.10">
    <property type="entry name" value="Transferase(Phosphotransferase) domain 1"/>
    <property type="match status" value="1"/>
</dbReference>
<feature type="domain" description="Protein kinase" evidence="9">
    <location>
        <begin position="63"/>
        <end position="348"/>
    </location>
</feature>
<dbReference type="PROSITE" id="PS00108">
    <property type="entry name" value="PROTEIN_KINASE_ST"/>
    <property type="match status" value="1"/>
</dbReference>